<evidence type="ECO:0000259" key="1">
    <source>
        <dbReference type="Pfam" id="PF23310"/>
    </source>
</evidence>
<dbReference type="Proteomes" id="UP000054558">
    <property type="component" value="Unassembled WGS sequence"/>
</dbReference>
<gene>
    <name evidence="2" type="ORF">KFL_006580110</name>
</gene>
<evidence type="ECO:0000313" key="3">
    <source>
        <dbReference type="Proteomes" id="UP000054558"/>
    </source>
</evidence>
<dbReference type="InterPro" id="IPR011990">
    <property type="entry name" value="TPR-like_helical_dom_sf"/>
</dbReference>
<dbReference type="InterPro" id="IPR044508">
    <property type="entry name" value="At5g50450/At1g67340-like"/>
</dbReference>
<dbReference type="Gene3D" id="1.25.40.10">
    <property type="entry name" value="Tetratricopeptide repeat domain"/>
    <property type="match status" value="1"/>
</dbReference>
<dbReference type="STRING" id="105231.A0A1Y1IKC6"/>
<keyword evidence="3" id="KW-1185">Reference proteome</keyword>
<accession>A0A1Y1IKC6</accession>
<dbReference type="Pfam" id="PF23310">
    <property type="entry name" value="TPR_27"/>
    <property type="match status" value="1"/>
</dbReference>
<dbReference type="InterPro" id="IPR057136">
    <property type="entry name" value="At2g35280_TPR_dom"/>
</dbReference>
<sequence length="193" mass="20779">MLVRNVLTQPGALNFLSKIRNAGSLDALYVSGMLRFYSTEEYGIGADMLVAAAEAGHGPALYECGLILSHGSGGDKLDVCLSSANELLYRAAVQGYDQAAIELAMRIRNGWGFQKDRQLGSKNAAGVPYWNAQGGNFRIERRLRSGVDVSFTFAIQEDFSLVVLRSIAAGPLEPCIGFAPAEDDDDEPDTTLV</sequence>
<organism evidence="2 3">
    <name type="scientific">Klebsormidium nitens</name>
    <name type="common">Green alga</name>
    <name type="synonym">Ulothrix nitens</name>
    <dbReference type="NCBI Taxonomy" id="105231"/>
    <lineage>
        <taxon>Eukaryota</taxon>
        <taxon>Viridiplantae</taxon>
        <taxon>Streptophyta</taxon>
        <taxon>Klebsormidiophyceae</taxon>
        <taxon>Klebsormidiales</taxon>
        <taxon>Klebsormidiaceae</taxon>
        <taxon>Klebsormidium</taxon>
    </lineage>
</organism>
<dbReference type="PANTHER" id="PTHR46758">
    <property type="entry name" value="MYND DOMAIN-CONTAINING"/>
    <property type="match status" value="1"/>
</dbReference>
<proteinExistence type="predicted"/>
<protein>
    <recommendedName>
        <fullName evidence="1">At2g35280-like TPR domain-containing protein</fullName>
    </recommendedName>
</protein>
<reference evidence="2 3" key="1">
    <citation type="journal article" date="2014" name="Nat. Commun.">
        <title>Klebsormidium flaccidum genome reveals primary factors for plant terrestrial adaptation.</title>
        <authorList>
            <person name="Hori K."/>
            <person name="Maruyama F."/>
            <person name="Fujisawa T."/>
            <person name="Togashi T."/>
            <person name="Yamamoto N."/>
            <person name="Seo M."/>
            <person name="Sato S."/>
            <person name="Yamada T."/>
            <person name="Mori H."/>
            <person name="Tajima N."/>
            <person name="Moriyama T."/>
            <person name="Ikeuchi M."/>
            <person name="Watanabe M."/>
            <person name="Wada H."/>
            <person name="Kobayashi K."/>
            <person name="Saito M."/>
            <person name="Masuda T."/>
            <person name="Sasaki-Sekimoto Y."/>
            <person name="Mashiguchi K."/>
            <person name="Awai K."/>
            <person name="Shimojima M."/>
            <person name="Masuda S."/>
            <person name="Iwai M."/>
            <person name="Nobusawa T."/>
            <person name="Narise T."/>
            <person name="Kondo S."/>
            <person name="Saito H."/>
            <person name="Sato R."/>
            <person name="Murakawa M."/>
            <person name="Ihara Y."/>
            <person name="Oshima-Yamada Y."/>
            <person name="Ohtaka K."/>
            <person name="Satoh M."/>
            <person name="Sonobe K."/>
            <person name="Ishii M."/>
            <person name="Ohtani R."/>
            <person name="Kanamori-Sato M."/>
            <person name="Honoki R."/>
            <person name="Miyazaki D."/>
            <person name="Mochizuki H."/>
            <person name="Umetsu J."/>
            <person name="Higashi K."/>
            <person name="Shibata D."/>
            <person name="Kamiya Y."/>
            <person name="Sato N."/>
            <person name="Nakamura Y."/>
            <person name="Tabata S."/>
            <person name="Ida S."/>
            <person name="Kurokawa K."/>
            <person name="Ohta H."/>
        </authorList>
    </citation>
    <scope>NUCLEOTIDE SEQUENCE [LARGE SCALE GENOMIC DNA]</scope>
    <source>
        <strain evidence="2 3">NIES-2285</strain>
    </source>
</reference>
<dbReference type="EMBL" id="DF237607">
    <property type="protein sequence ID" value="GAQ90582.1"/>
    <property type="molecule type" value="Genomic_DNA"/>
</dbReference>
<dbReference type="PANTHER" id="PTHR46758:SF2">
    <property type="entry name" value="OJ1485_B09.11 PROTEIN"/>
    <property type="match status" value="1"/>
</dbReference>
<dbReference type="AlphaFoldDB" id="A0A1Y1IKC6"/>
<name>A0A1Y1IKC6_KLENI</name>
<feature type="domain" description="At2g35280-like TPR" evidence="1">
    <location>
        <begin position="11"/>
        <end position="71"/>
    </location>
</feature>
<evidence type="ECO:0000313" key="2">
    <source>
        <dbReference type="EMBL" id="GAQ90582.1"/>
    </source>
</evidence>
<dbReference type="SUPFAM" id="SSF81901">
    <property type="entry name" value="HCP-like"/>
    <property type="match status" value="1"/>
</dbReference>